<gene>
    <name evidence="2" type="ORF">C0W41_05620</name>
</gene>
<evidence type="ECO:0000256" key="1">
    <source>
        <dbReference type="SAM" id="MobiDB-lite"/>
    </source>
</evidence>
<dbReference type="EMBL" id="PYOY01000002">
    <property type="protein sequence ID" value="PSX08568.1"/>
    <property type="molecule type" value="Genomic_DNA"/>
</dbReference>
<sequence>MSSYGFGGGINENQTTTINGNGWPDLTTEEFRQLRRISFTFDEQALAMAIGIAADAVQEQLNSIVVDDKPPMLKEAKALLYKRAVYGRAHADLLPEFATQDRRKEANNLATDEPKQADNFLAQSVRDVRQLLGLGRASARSI</sequence>
<evidence type="ECO:0000313" key="3">
    <source>
        <dbReference type="Proteomes" id="UP000241440"/>
    </source>
</evidence>
<dbReference type="AlphaFoldDB" id="A0A855SF88"/>
<feature type="compositionally biased region" description="Polar residues" evidence="1">
    <location>
        <begin position="11"/>
        <end position="20"/>
    </location>
</feature>
<dbReference type="Proteomes" id="UP000241440">
    <property type="component" value="Unassembled WGS sequence"/>
</dbReference>
<accession>A0A855SF88</accession>
<dbReference type="GeneID" id="61230095"/>
<protein>
    <submittedName>
        <fullName evidence="2">Head protein</fullName>
    </submittedName>
</protein>
<dbReference type="InterPro" id="IPR009225">
    <property type="entry name" value="Phage_head_completion_GpL"/>
</dbReference>
<feature type="compositionally biased region" description="Gly residues" evidence="1">
    <location>
        <begin position="1"/>
        <end position="10"/>
    </location>
</feature>
<organism evidence="2 3">
    <name type="scientific">Photobacterium angustum</name>
    <dbReference type="NCBI Taxonomy" id="661"/>
    <lineage>
        <taxon>Bacteria</taxon>
        <taxon>Pseudomonadati</taxon>
        <taxon>Pseudomonadota</taxon>
        <taxon>Gammaproteobacteria</taxon>
        <taxon>Vibrionales</taxon>
        <taxon>Vibrionaceae</taxon>
        <taxon>Photobacterium</taxon>
    </lineage>
</organism>
<comment type="caution">
    <text evidence="2">The sequence shown here is derived from an EMBL/GenBank/DDBJ whole genome shotgun (WGS) entry which is preliminary data.</text>
</comment>
<proteinExistence type="predicted"/>
<dbReference type="Pfam" id="PF05926">
    <property type="entry name" value="Phage_GPL"/>
    <property type="match status" value="1"/>
</dbReference>
<dbReference type="RefSeq" id="WP_045082454.1">
    <property type="nucleotide sequence ID" value="NZ_JZSX01000001.1"/>
</dbReference>
<reference evidence="2 3" key="1">
    <citation type="submission" date="2018-01" db="EMBL/GenBank/DDBJ databases">
        <title>Whole genome sequencing of Histamine producing bacteria.</title>
        <authorList>
            <person name="Butler K."/>
        </authorList>
    </citation>
    <scope>NUCLEOTIDE SEQUENCE [LARGE SCALE GENOMIC DNA]</scope>
    <source>
        <strain evidence="2 3">A2-1</strain>
    </source>
</reference>
<name>A0A855SF88_PHOAN</name>
<feature type="region of interest" description="Disordered" evidence="1">
    <location>
        <begin position="1"/>
        <end position="24"/>
    </location>
</feature>
<evidence type="ECO:0000313" key="2">
    <source>
        <dbReference type="EMBL" id="PSX08568.1"/>
    </source>
</evidence>